<comment type="caution">
    <text evidence="11">The sequence shown here is derived from an EMBL/GenBank/DDBJ whole genome shotgun (WGS) entry which is preliminary data.</text>
</comment>
<organism evidence="11 12">
    <name type="scientific">Candidatus Gottesmanbacteria bacterium GW2011_GWB1_43_11</name>
    <dbReference type="NCBI Taxonomy" id="1618446"/>
    <lineage>
        <taxon>Bacteria</taxon>
        <taxon>Candidatus Gottesmaniibacteriota</taxon>
    </lineage>
</organism>
<keyword evidence="6" id="KW-0961">Cell wall biogenesis/degradation</keyword>
<keyword evidence="4" id="KW-0133">Cell shape</keyword>
<dbReference type="InterPro" id="IPR018044">
    <property type="entry name" value="Peptidase_S11"/>
</dbReference>
<feature type="active site" description="Acyl-ester intermediate" evidence="7">
    <location>
        <position position="109"/>
    </location>
</feature>
<keyword evidence="11" id="KW-0645">Protease</keyword>
<evidence type="ECO:0000256" key="3">
    <source>
        <dbReference type="ARBA" id="ARBA00022801"/>
    </source>
</evidence>
<accession>A0A0G1CLW2</accession>
<evidence type="ECO:0000256" key="4">
    <source>
        <dbReference type="ARBA" id="ARBA00022960"/>
    </source>
</evidence>
<dbReference type="InterPro" id="IPR012338">
    <property type="entry name" value="Beta-lactam/transpept-like"/>
</dbReference>
<evidence type="ECO:0000256" key="1">
    <source>
        <dbReference type="ARBA" id="ARBA00007164"/>
    </source>
</evidence>
<dbReference type="STRING" id="1618446.UV61_C0009G0026"/>
<keyword evidence="2" id="KW-0732">Signal</keyword>
<dbReference type="GO" id="GO:0009252">
    <property type="term" value="P:peptidoglycan biosynthetic process"/>
    <property type="evidence" value="ECO:0007669"/>
    <property type="project" value="UniProtKB-KW"/>
</dbReference>
<dbReference type="Pfam" id="PF00768">
    <property type="entry name" value="Peptidase_S11"/>
    <property type="match status" value="1"/>
</dbReference>
<dbReference type="PANTHER" id="PTHR21581:SF33">
    <property type="entry name" value="D-ALANYL-D-ALANINE CARBOXYPEPTIDASE DACB"/>
    <property type="match status" value="1"/>
</dbReference>
<protein>
    <submittedName>
        <fullName evidence="11">Peptidase S11 D-alanyl-D-alanine carboxypeptidase 1</fullName>
    </submittedName>
</protein>
<feature type="binding site" evidence="8">
    <location>
        <position position="276"/>
    </location>
    <ligand>
        <name>substrate</name>
    </ligand>
</feature>
<proteinExistence type="inferred from homology"/>
<evidence type="ECO:0000256" key="5">
    <source>
        <dbReference type="ARBA" id="ARBA00022984"/>
    </source>
</evidence>
<keyword evidence="11" id="KW-0121">Carboxypeptidase</keyword>
<dbReference type="EMBL" id="LCFD01000009">
    <property type="protein sequence ID" value="KKS86499.1"/>
    <property type="molecule type" value="Genomic_DNA"/>
</dbReference>
<gene>
    <name evidence="11" type="ORF">UV61_C0009G0026</name>
</gene>
<dbReference type="PATRIC" id="fig|1618446.3.peg.1074"/>
<evidence type="ECO:0000256" key="6">
    <source>
        <dbReference type="ARBA" id="ARBA00023316"/>
    </source>
</evidence>
<feature type="domain" description="Peptidase S11 D-alanyl-D-alanine carboxypeptidase A N-terminal" evidence="10">
    <location>
        <begin position="76"/>
        <end position="306"/>
    </location>
</feature>
<name>A0A0G1CLW2_9BACT</name>
<dbReference type="GO" id="GO:0008360">
    <property type="term" value="P:regulation of cell shape"/>
    <property type="evidence" value="ECO:0007669"/>
    <property type="project" value="UniProtKB-KW"/>
</dbReference>
<evidence type="ECO:0000256" key="7">
    <source>
        <dbReference type="PIRSR" id="PIRSR618044-1"/>
    </source>
</evidence>
<evidence type="ECO:0000313" key="12">
    <source>
        <dbReference type="Proteomes" id="UP000034050"/>
    </source>
</evidence>
<dbReference type="Proteomes" id="UP000034050">
    <property type="component" value="Unassembled WGS sequence"/>
</dbReference>
<sequence>MNWMKTGAIFLGLGLIGVGGILFSKFYQPNVLGVVSPLVDDTETVTAKRIIFDRKTIDNFPPNTFFPKTLTPKFSESLDVSAQAYAVMERHGRELLFSKNLTQELPIASVAKIMTTLVALEKSRLDQELKVSSAAVSIGEAQMGLTSGESVAVEDLLYGLMLPSGNDAAETLAEGLGPGRSAFIQSMNETARRLGMLDTFFYNPTGLDGETRDKTTFSTPLDLLSLTNYALTNPTFAQVVATYYKEIPYLEDKHKAFYLYNILQLERSYPGIKGVKPGVTDFAGETLVSYAENGGKQIIIILLNTQHSLDDAVKIYDVIFNKLGVKVSGRS</sequence>
<dbReference type="GO" id="GO:0009002">
    <property type="term" value="F:serine-type D-Ala-D-Ala carboxypeptidase activity"/>
    <property type="evidence" value="ECO:0007669"/>
    <property type="project" value="InterPro"/>
</dbReference>
<keyword evidence="3" id="KW-0378">Hydrolase</keyword>
<dbReference type="GO" id="GO:0071555">
    <property type="term" value="P:cell wall organization"/>
    <property type="evidence" value="ECO:0007669"/>
    <property type="project" value="UniProtKB-KW"/>
</dbReference>
<dbReference type="Gene3D" id="3.40.710.10">
    <property type="entry name" value="DD-peptidase/beta-lactamase superfamily"/>
    <property type="match status" value="1"/>
</dbReference>
<feature type="active site" description="Proton acceptor" evidence="7">
    <location>
        <position position="112"/>
    </location>
</feature>
<evidence type="ECO:0000256" key="9">
    <source>
        <dbReference type="RuleBase" id="RU004016"/>
    </source>
</evidence>
<dbReference type="InterPro" id="IPR001967">
    <property type="entry name" value="Peptidase_S11_N"/>
</dbReference>
<evidence type="ECO:0000256" key="8">
    <source>
        <dbReference type="PIRSR" id="PIRSR618044-2"/>
    </source>
</evidence>
<dbReference type="PANTHER" id="PTHR21581">
    <property type="entry name" value="D-ALANYL-D-ALANINE CARBOXYPEPTIDASE"/>
    <property type="match status" value="1"/>
</dbReference>
<dbReference type="PRINTS" id="PR00725">
    <property type="entry name" value="DADACBPTASE1"/>
</dbReference>
<keyword evidence="5" id="KW-0573">Peptidoglycan synthesis</keyword>
<evidence type="ECO:0000313" key="11">
    <source>
        <dbReference type="EMBL" id="KKS86499.1"/>
    </source>
</evidence>
<dbReference type="AlphaFoldDB" id="A0A0G1CLW2"/>
<comment type="similarity">
    <text evidence="1 9">Belongs to the peptidase S11 family.</text>
</comment>
<evidence type="ECO:0000259" key="10">
    <source>
        <dbReference type="Pfam" id="PF00768"/>
    </source>
</evidence>
<dbReference type="GO" id="GO:0006508">
    <property type="term" value="P:proteolysis"/>
    <property type="evidence" value="ECO:0007669"/>
    <property type="project" value="InterPro"/>
</dbReference>
<reference evidence="11 12" key="1">
    <citation type="journal article" date="2015" name="Nature">
        <title>rRNA introns, odd ribosomes, and small enigmatic genomes across a large radiation of phyla.</title>
        <authorList>
            <person name="Brown C.T."/>
            <person name="Hug L.A."/>
            <person name="Thomas B.C."/>
            <person name="Sharon I."/>
            <person name="Castelle C.J."/>
            <person name="Singh A."/>
            <person name="Wilkins M.J."/>
            <person name="Williams K.H."/>
            <person name="Banfield J.F."/>
        </authorList>
    </citation>
    <scope>NUCLEOTIDE SEQUENCE [LARGE SCALE GENOMIC DNA]</scope>
</reference>
<dbReference type="SUPFAM" id="SSF56601">
    <property type="entry name" value="beta-lactamase/transpeptidase-like"/>
    <property type="match status" value="1"/>
</dbReference>
<evidence type="ECO:0000256" key="2">
    <source>
        <dbReference type="ARBA" id="ARBA00022729"/>
    </source>
</evidence>
<feature type="active site" evidence="7">
    <location>
        <position position="164"/>
    </location>
</feature>